<sequence>MKRYLVLIADIESSKEIKEEQREALQDKMQEELDYLNQTDHAPVAPYTITLGDEFQAVFEEADRLFVHLLRILAVLYPVRIRFSLGVGSIATPINNEQAIGMDGPAFHEARRGMEKLKESGFFFHLNVEEEDNTTLSLINNSLRLLSHEIKTWKKNRLSILHMSKEGKDYKEIVEQLDISPPAFYKNREAGALDVISKLMDNISELIDQQLTK</sequence>
<feature type="coiled-coil region" evidence="1">
    <location>
        <begin position="8"/>
        <end position="35"/>
    </location>
</feature>
<name>A0ABT3PWD3_9BACT</name>
<evidence type="ECO:0000313" key="2">
    <source>
        <dbReference type="EMBL" id="MCW9712169.1"/>
    </source>
</evidence>
<keyword evidence="3" id="KW-1185">Reference proteome</keyword>
<accession>A0ABT3PWD3</accession>
<dbReference type="RefSeq" id="WP_265787917.1">
    <property type="nucleotide sequence ID" value="NZ_BAABRS010000001.1"/>
</dbReference>
<organism evidence="2 3">
    <name type="scientific">Fodinibius salicampi</name>
    <dbReference type="NCBI Taxonomy" id="1920655"/>
    <lineage>
        <taxon>Bacteria</taxon>
        <taxon>Pseudomonadati</taxon>
        <taxon>Balneolota</taxon>
        <taxon>Balneolia</taxon>
        <taxon>Balneolales</taxon>
        <taxon>Balneolaceae</taxon>
        <taxon>Fodinibius</taxon>
    </lineage>
</organism>
<dbReference type="EMBL" id="JAJNDC010000001">
    <property type="protein sequence ID" value="MCW9712169.1"/>
    <property type="molecule type" value="Genomic_DNA"/>
</dbReference>
<gene>
    <name evidence="2" type="ORF">LQ318_04545</name>
</gene>
<protein>
    <submittedName>
        <fullName evidence="2">SatD family protein</fullName>
    </submittedName>
</protein>
<dbReference type="Proteomes" id="UP001207337">
    <property type="component" value="Unassembled WGS sequence"/>
</dbReference>
<keyword evidence="1" id="KW-0175">Coiled coil</keyword>
<reference evidence="2 3" key="1">
    <citation type="submission" date="2021-11" db="EMBL/GenBank/DDBJ databases">
        <title>Aliifidinibius sp. nov., a new bacterium isolated from saline soil.</title>
        <authorList>
            <person name="Galisteo C."/>
            <person name="De La Haba R."/>
            <person name="Sanchez-Porro C."/>
            <person name="Ventosa A."/>
        </authorList>
    </citation>
    <scope>NUCLEOTIDE SEQUENCE [LARGE SCALE GENOMIC DNA]</scope>
    <source>
        <strain evidence="2 3">KACC 190600</strain>
    </source>
</reference>
<evidence type="ECO:0000313" key="3">
    <source>
        <dbReference type="Proteomes" id="UP001207337"/>
    </source>
</evidence>
<dbReference type="InterPro" id="IPR032580">
    <property type="entry name" value="SatD"/>
</dbReference>
<evidence type="ECO:0000256" key="1">
    <source>
        <dbReference type="SAM" id="Coils"/>
    </source>
</evidence>
<dbReference type="Pfam" id="PF16264">
    <property type="entry name" value="SatD"/>
    <property type="match status" value="1"/>
</dbReference>
<comment type="caution">
    <text evidence="2">The sequence shown here is derived from an EMBL/GenBank/DDBJ whole genome shotgun (WGS) entry which is preliminary data.</text>
</comment>
<proteinExistence type="predicted"/>